<reference evidence="2" key="1">
    <citation type="submission" date="2022-11" db="UniProtKB">
        <authorList>
            <consortium name="WormBaseParasite"/>
        </authorList>
    </citation>
    <scope>IDENTIFICATION</scope>
</reference>
<dbReference type="WBParaSite" id="PS1159_v2.g14687.t1">
    <property type="protein sequence ID" value="PS1159_v2.g14687.t1"/>
    <property type="gene ID" value="PS1159_v2.g14687"/>
</dbReference>
<evidence type="ECO:0000313" key="1">
    <source>
        <dbReference type="Proteomes" id="UP000887580"/>
    </source>
</evidence>
<evidence type="ECO:0000313" key="2">
    <source>
        <dbReference type="WBParaSite" id="PS1159_v2.g14687.t1"/>
    </source>
</evidence>
<proteinExistence type="predicted"/>
<sequence>MVNSETTQISFVLKKKDDLAFEEYPIPTLHTPHDCLVEVKYTGICGSDVHYWTHGNIGKYVLEAPMVLGHESSGIIVETGSAVTSLKKGDRVAMEPGVPCRYCRYCMEGKYNLCLNVKFAATPPHHGTLTKYYVLPEDFCHKLPENVSLEEGAVVEPLSVAVHVCRRAGIKPSTSVVIFGAGPIGLLCAAVAKAFGASKIINVDIQQSRLDFALKYAATNVFLPSKDKNAIENAKKIIEENDLGDGADYIIEASGAPQSISTGVYVARPNATYVQVGCGNDVVEFPIMATLNELNFKGSFRYGPGDYNLAIGLLRDKKVSVKELITKMVSFTDAEQAFMDVKNGKGIKTIIKGVNVQ</sequence>
<dbReference type="Proteomes" id="UP000887580">
    <property type="component" value="Unplaced"/>
</dbReference>
<protein>
    <submittedName>
        <fullName evidence="2">Sorbitol dehydrogenase</fullName>
    </submittedName>
</protein>
<organism evidence="1 2">
    <name type="scientific">Panagrolaimus sp. PS1159</name>
    <dbReference type="NCBI Taxonomy" id="55785"/>
    <lineage>
        <taxon>Eukaryota</taxon>
        <taxon>Metazoa</taxon>
        <taxon>Ecdysozoa</taxon>
        <taxon>Nematoda</taxon>
        <taxon>Chromadorea</taxon>
        <taxon>Rhabditida</taxon>
        <taxon>Tylenchina</taxon>
        <taxon>Panagrolaimomorpha</taxon>
        <taxon>Panagrolaimoidea</taxon>
        <taxon>Panagrolaimidae</taxon>
        <taxon>Panagrolaimus</taxon>
    </lineage>
</organism>
<accession>A0AC35F8B0</accession>
<name>A0AC35F8B0_9BILA</name>